<gene>
    <name evidence="1" type="ORF">OA50_02340</name>
</gene>
<comment type="caution">
    <text evidence="1">The sequence shown here is derived from an EMBL/GenBank/DDBJ whole genome shotgun (WGS) entry which is preliminary data.</text>
</comment>
<evidence type="ECO:0000313" key="2">
    <source>
        <dbReference type="Proteomes" id="UP000030960"/>
    </source>
</evidence>
<accession>A0A0B3RYY5</accession>
<evidence type="ECO:0000313" key="1">
    <source>
        <dbReference type="EMBL" id="KHQ53312.1"/>
    </source>
</evidence>
<protein>
    <submittedName>
        <fullName evidence="1">Transposase</fullName>
    </submittedName>
</protein>
<dbReference type="Proteomes" id="UP000030960">
    <property type="component" value="Unassembled WGS sequence"/>
</dbReference>
<name>A0A0B3RYY5_9RHOB</name>
<organism evidence="1 2">
    <name type="scientific">Mameliella alba</name>
    <dbReference type="NCBI Taxonomy" id="561184"/>
    <lineage>
        <taxon>Bacteria</taxon>
        <taxon>Pseudomonadati</taxon>
        <taxon>Pseudomonadota</taxon>
        <taxon>Alphaproteobacteria</taxon>
        <taxon>Rhodobacterales</taxon>
        <taxon>Roseobacteraceae</taxon>
        <taxon>Mameliella</taxon>
    </lineage>
</organism>
<proteinExistence type="predicted"/>
<sequence>MARFPDEQIVVIDGATIMVKVVHVRLCHRRMLFVRAYPRDTQDPLGTSLRNALPGRGWCLTHTTRPLPSLAASAREASKTAGIVRHLSKELPVRHHWFELTGDGREDRGGYDLRRQRQGLLSPDQGCKVPAKKSVDSFDFKAIPKLSKMQVLVLPKSHEAEAATRTISPGQDWEICSAARQARRPVAQHSARRVAGRGGCVMMSAAAPRIA</sequence>
<reference evidence="1 2" key="1">
    <citation type="submission" date="2014-10" db="EMBL/GenBank/DDBJ databases">
        <title>Genome sequence of Ponticoccus sp. strain UMTAT08 isolated from clonal culture of toxic dinoflagellate Alexandrium tamiyavanichii.</title>
        <authorList>
            <person name="Gan H.Y."/>
            <person name="Muhd D.-D."/>
            <person name="Mohd Noor M.E."/>
            <person name="Yeong Y.S."/>
            <person name="Usup G."/>
        </authorList>
    </citation>
    <scope>NUCLEOTIDE SEQUENCE [LARGE SCALE GENOMIC DNA]</scope>
    <source>
        <strain evidence="1 2">UMTAT08</strain>
    </source>
</reference>
<keyword evidence="2" id="KW-1185">Reference proteome</keyword>
<dbReference type="AlphaFoldDB" id="A0A0B3RYY5"/>
<dbReference type="EMBL" id="JSUQ01000008">
    <property type="protein sequence ID" value="KHQ53312.1"/>
    <property type="molecule type" value="Genomic_DNA"/>
</dbReference>